<sequence length="596" mass="65293">MGDYTDDTLVEYVIVLLKNGRRKEEARNELNVFLGDDSDSFVSWLWDHLRSNLDQYAQTKESRPDEVAKQKPNFHSESEVIDSDKVSKNRSSKDWKGVTRDPDEPPPLRSAIITNIHSEDDKNRINRSPSPQPLIHRKRGRSGETGHTERKSQVEREDVSKSRLGASRRLLQFAVRDAVATSRSPGLTSEPSFKRLRSVVSTPTDDSPLEERRPSVARVPKAMAVAIKAVADAAKDVVKVKSSGNVFDRLGRSADTSDQFTEDDGKHEGVTHITEATGTTYPGQYVDVKVASEFGYNEGYNNTNPQIGKSGGRLGNDSRMLHYNSANDVDETFNRPHRDLNTSVAMANSSNKIVNIYSNVNKPKGVSDTSSPKLMKTELGAGNNSNGNGVPAIRAQMEVQKTPPSTGVNPTARPTEDADSRTIFVNNVHFAATKDSLSRYFNKFGDVLKVFIVTDTATGQPKGSAYVEFMRKEAAENAVSLDGTSFMSRILKVVRKSSGQQEAAAAAAPVTSWPRVARASASRFGRGVPYPRGIGIYRSRLPIKGGVRSFQWKRDAQNSPSSSDTIPSPSAATTPRSLTYVRTEAAKTHGSSNTAT</sequence>
<evidence type="ECO:0000313" key="2">
    <source>
        <dbReference type="Proteomes" id="UP001056120"/>
    </source>
</evidence>
<proteinExistence type="predicted"/>
<dbReference type="Proteomes" id="UP001056120">
    <property type="component" value="Linkage Group LG20"/>
</dbReference>
<protein>
    <submittedName>
        <fullName evidence="1">Uncharacterized protein</fullName>
    </submittedName>
</protein>
<accession>A0ACB9D8H4</accession>
<comment type="caution">
    <text evidence="1">The sequence shown here is derived from an EMBL/GenBank/DDBJ whole genome shotgun (WGS) entry which is preliminary data.</text>
</comment>
<evidence type="ECO:0000313" key="1">
    <source>
        <dbReference type="EMBL" id="KAI3742928.1"/>
    </source>
</evidence>
<reference evidence="2" key="1">
    <citation type="journal article" date="2022" name="Mol. Ecol. Resour.">
        <title>The genomes of chicory, endive, great burdock and yacon provide insights into Asteraceae palaeo-polyploidization history and plant inulin production.</title>
        <authorList>
            <person name="Fan W."/>
            <person name="Wang S."/>
            <person name="Wang H."/>
            <person name="Wang A."/>
            <person name="Jiang F."/>
            <person name="Liu H."/>
            <person name="Zhao H."/>
            <person name="Xu D."/>
            <person name="Zhang Y."/>
        </authorList>
    </citation>
    <scope>NUCLEOTIDE SEQUENCE [LARGE SCALE GENOMIC DNA]</scope>
    <source>
        <strain evidence="2">cv. Yunnan</strain>
    </source>
</reference>
<reference evidence="1 2" key="2">
    <citation type="journal article" date="2022" name="Mol. Ecol. Resour.">
        <title>The genomes of chicory, endive, great burdock and yacon provide insights into Asteraceae paleo-polyploidization history and plant inulin production.</title>
        <authorList>
            <person name="Fan W."/>
            <person name="Wang S."/>
            <person name="Wang H."/>
            <person name="Wang A."/>
            <person name="Jiang F."/>
            <person name="Liu H."/>
            <person name="Zhao H."/>
            <person name="Xu D."/>
            <person name="Zhang Y."/>
        </authorList>
    </citation>
    <scope>NUCLEOTIDE SEQUENCE [LARGE SCALE GENOMIC DNA]</scope>
    <source>
        <strain evidence="2">cv. Yunnan</strain>
        <tissue evidence="1">Leaves</tissue>
    </source>
</reference>
<gene>
    <name evidence="1" type="ORF">L1987_60627</name>
</gene>
<dbReference type="EMBL" id="CM042037">
    <property type="protein sequence ID" value="KAI3742928.1"/>
    <property type="molecule type" value="Genomic_DNA"/>
</dbReference>
<organism evidence="1 2">
    <name type="scientific">Smallanthus sonchifolius</name>
    <dbReference type="NCBI Taxonomy" id="185202"/>
    <lineage>
        <taxon>Eukaryota</taxon>
        <taxon>Viridiplantae</taxon>
        <taxon>Streptophyta</taxon>
        <taxon>Embryophyta</taxon>
        <taxon>Tracheophyta</taxon>
        <taxon>Spermatophyta</taxon>
        <taxon>Magnoliopsida</taxon>
        <taxon>eudicotyledons</taxon>
        <taxon>Gunneridae</taxon>
        <taxon>Pentapetalae</taxon>
        <taxon>asterids</taxon>
        <taxon>campanulids</taxon>
        <taxon>Asterales</taxon>
        <taxon>Asteraceae</taxon>
        <taxon>Asteroideae</taxon>
        <taxon>Heliantheae alliance</taxon>
        <taxon>Millerieae</taxon>
        <taxon>Smallanthus</taxon>
    </lineage>
</organism>
<keyword evidence="2" id="KW-1185">Reference proteome</keyword>
<name>A0ACB9D8H4_9ASTR</name>